<name>A0A558AM56_9PSEU</name>
<gene>
    <name evidence="5" type="ORF">FNH06_03520</name>
</gene>
<dbReference type="Gene3D" id="2.160.10.10">
    <property type="entry name" value="Hexapeptide repeat proteins"/>
    <property type="match status" value="1"/>
</dbReference>
<proteinExistence type="inferred from homology"/>
<keyword evidence="3" id="KW-0677">Repeat</keyword>
<organism evidence="5 6">
    <name type="scientific">Amycolatopsis acidiphila</name>
    <dbReference type="NCBI Taxonomy" id="715473"/>
    <lineage>
        <taxon>Bacteria</taxon>
        <taxon>Bacillati</taxon>
        <taxon>Actinomycetota</taxon>
        <taxon>Actinomycetes</taxon>
        <taxon>Pseudonocardiales</taxon>
        <taxon>Pseudonocardiaceae</taxon>
        <taxon>Amycolatopsis</taxon>
    </lineage>
</organism>
<dbReference type="RefSeq" id="WP_144633425.1">
    <property type="nucleotide sequence ID" value="NZ_BNAX01000014.1"/>
</dbReference>
<dbReference type="InterPro" id="IPR051159">
    <property type="entry name" value="Hexapeptide_acetyltransf"/>
</dbReference>
<evidence type="ECO:0000313" key="6">
    <source>
        <dbReference type="Proteomes" id="UP000318578"/>
    </source>
</evidence>
<evidence type="ECO:0000256" key="1">
    <source>
        <dbReference type="ARBA" id="ARBA00007274"/>
    </source>
</evidence>
<dbReference type="PANTHER" id="PTHR23416">
    <property type="entry name" value="SIALIC ACID SYNTHASE-RELATED"/>
    <property type="match status" value="1"/>
</dbReference>
<dbReference type="InterPro" id="IPR001451">
    <property type="entry name" value="Hexapep"/>
</dbReference>
<reference evidence="5 6" key="1">
    <citation type="submission" date="2019-07" db="EMBL/GenBank/DDBJ databases">
        <title>New species of Amycolatopsis and Streptomyces.</title>
        <authorList>
            <person name="Duangmal K."/>
            <person name="Teo W.F.A."/>
            <person name="Lipun K."/>
        </authorList>
    </citation>
    <scope>NUCLEOTIDE SEQUENCE [LARGE SCALE GENOMIC DNA]</scope>
    <source>
        <strain evidence="5 6">JCM 30562</strain>
    </source>
</reference>
<evidence type="ECO:0000313" key="5">
    <source>
        <dbReference type="EMBL" id="TVT25348.1"/>
    </source>
</evidence>
<dbReference type="InterPro" id="IPR011004">
    <property type="entry name" value="Trimer_LpxA-like_sf"/>
</dbReference>
<dbReference type="GO" id="GO:0005829">
    <property type="term" value="C:cytosol"/>
    <property type="evidence" value="ECO:0007669"/>
    <property type="project" value="TreeGrafter"/>
</dbReference>
<dbReference type="AlphaFoldDB" id="A0A558AM56"/>
<dbReference type="GO" id="GO:0008374">
    <property type="term" value="F:O-acyltransferase activity"/>
    <property type="evidence" value="ECO:0007669"/>
    <property type="project" value="TreeGrafter"/>
</dbReference>
<comment type="caution">
    <text evidence="5">The sequence shown here is derived from an EMBL/GenBank/DDBJ whole genome shotgun (WGS) entry which is preliminary data.</text>
</comment>
<feature type="region of interest" description="Disordered" evidence="4">
    <location>
        <begin position="281"/>
        <end position="301"/>
    </location>
</feature>
<accession>A0A558AM56</accession>
<dbReference type="EMBL" id="VJZA01000003">
    <property type="protein sequence ID" value="TVT25348.1"/>
    <property type="molecule type" value="Genomic_DNA"/>
</dbReference>
<dbReference type="SUPFAM" id="SSF51161">
    <property type="entry name" value="Trimeric LpxA-like enzymes"/>
    <property type="match status" value="1"/>
</dbReference>
<sequence length="562" mass="61691">MGSPAQDRRDLFTRYDLGVSPFWSEATPQEQDAQRDWHATIAARGNVRFGHQSFVSPLAAVYADNLVIGDHSYLAAHVYVYGDHEIGENCTLNPFSELRGLVRMGDGVRVGAHTSILGFNHRMEPDEPIYRQGLTHKGITIGDDVWIGSHVVIVDGVTIGAHSVIGAGSVVTKDVPAWTVAAGNPARPIRDRRSASSKAPKDLGIRLHRLGEKAREQAAEVLARCWHGDAASGTFLDHPGASRTLRAWCDATELADLLLGSAPPQTAKDRIVDLLRSNQDPETGLVPELSDTGTPGSAAPSMDGHAPVNYHVLAAGYALELLGSRFPHPIRSVADLSAVELRTRLDQLPWGEEGWRAGSWVDSVGTAFHRNQADFGMAGEVETLFGWLLLRCDRATGLWGRPDDRSRWLEPVNGFYRLTRGTFAQFGVPLPYPERTIDSVLAHAVDETYFRADRGTACNVLDVIHPLWLCARQTGHRRAEGERWARAQLDRVLRSWQDGAGFSFALETGHGPERTPGLLGTEMWLSITWLLADQLGLSDSLGYRPRGVHRPEPQAGVPGRRR</sequence>
<evidence type="ECO:0000256" key="2">
    <source>
        <dbReference type="ARBA" id="ARBA00022679"/>
    </source>
</evidence>
<evidence type="ECO:0000256" key="3">
    <source>
        <dbReference type="ARBA" id="ARBA00022737"/>
    </source>
</evidence>
<dbReference type="Pfam" id="PF00132">
    <property type="entry name" value="Hexapep"/>
    <property type="match status" value="1"/>
</dbReference>
<dbReference type="PANTHER" id="PTHR23416:SF23">
    <property type="entry name" value="ACETYLTRANSFERASE C18B11.09C-RELATED"/>
    <property type="match status" value="1"/>
</dbReference>
<dbReference type="PROSITE" id="PS00101">
    <property type="entry name" value="HEXAPEP_TRANSFERASES"/>
    <property type="match status" value="1"/>
</dbReference>
<keyword evidence="5" id="KW-0012">Acyltransferase</keyword>
<comment type="similarity">
    <text evidence="1">Belongs to the transferase hexapeptide repeat family.</text>
</comment>
<evidence type="ECO:0000256" key="4">
    <source>
        <dbReference type="SAM" id="MobiDB-lite"/>
    </source>
</evidence>
<keyword evidence="6" id="KW-1185">Reference proteome</keyword>
<protein>
    <submittedName>
        <fullName evidence="5">Acyltransferase</fullName>
    </submittedName>
</protein>
<feature type="region of interest" description="Disordered" evidence="4">
    <location>
        <begin position="542"/>
        <end position="562"/>
    </location>
</feature>
<dbReference type="Proteomes" id="UP000318578">
    <property type="component" value="Unassembled WGS sequence"/>
</dbReference>
<dbReference type="OrthoDB" id="2643438at2"/>
<dbReference type="CDD" id="cd04647">
    <property type="entry name" value="LbH_MAT_like"/>
    <property type="match status" value="1"/>
</dbReference>
<dbReference type="InterPro" id="IPR018357">
    <property type="entry name" value="Hexapep_transf_CS"/>
</dbReference>
<keyword evidence="2 5" id="KW-0808">Transferase</keyword>